<organism evidence="1">
    <name type="scientific">Cuerna arida</name>
    <dbReference type="NCBI Taxonomy" id="1464854"/>
    <lineage>
        <taxon>Eukaryota</taxon>
        <taxon>Metazoa</taxon>
        <taxon>Ecdysozoa</taxon>
        <taxon>Arthropoda</taxon>
        <taxon>Hexapoda</taxon>
        <taxon>Insecta</taxon>
        <taxon>Pterygota</taxon>
        <taxon>Neoptera</taxon>
        <taxon>Paraneoptera</taxon>
        <taxon>Hemiptera</taxon>
        <taxon>Auchenorrhyncha</taxon>
        <taxon>Membracoidea</taxon>
        <taxon>Cicadellidae</taxon>
        <taxon>Cicadellinae</taxon>
        <taxon>Proconiini</taxon>
        <taxon>Cuerna</taxon>
    </lineage>
</organism>
<feature type="non-terminal residue" evidence="1">
    <location>
        <position position="1"/>
    </location>
</feature>
<dbReference type="PANTHER" id="PTHR46601:SF1">
    <property type="entry name" value="ADF-H DOMAIN-CONTAINING PROTEIN"/>
    <property type="match status" value="1"/>
</dbReference>
<evidence type="ECO:0000313" key="1">
    <source>
        <dbReference type="EMBL" id="JAS50392.1"/>
    </source>
</evidence>
<feature type="non-terminal residue" evidence="1">
    <location>
        <position position="225"/>
    </location>
</feature>
<sequence length="225" mass="26727">QILEFFEDAENTCLAPGKRDYITRKKVQKQKRYLLFSLKELHKRFLEQTKLKISYQSFVKLKPFWVVHKKVDKRDTCVCITHANFKFKLAKLKLLRLIKTTSSKEILKEAVCDLRNKSCMYGTCKNCTVKICEKFLNLANFEDFNTFYYKWTSKTELRKSKKGDKVIKVKRTFKEKVLCKASDLLEITERDIRCIAVHTFNMQNQHIQFKNMKENLSPDEALIIC</sequence>
<protein>
    <submittedName>
        <fullName evidence="1">Uncharacterized protein</fullName>
    </submittedName>
</protein>
<dbReference type="EMBL" id="GECZ01019377">
    <property type="protein sequence ID" value="JAS50392.1"/>
    <property type="molecule type" value="Transcribed_RNA"/>
</dbReference>
<accession>A0A1B6FJM7</accession>
<gene>
    <name evidence="1" type="ORF">g.44547</name>
</gene>
<dbReference type="AlphaFoldDB" id="A0A1B6FJM7"/>
<reference evidence="1" key="1">
    <citation type="submission" date="2015-11" db="EMBL/GenBank/DDBJ databases">
        <title>De novo transcriptome assembly of four potential Pierce s Disease insect vectors from Arizona vineyards.</title>
        <authorList>
            <person name="Tassone E.E."/>
        </authorList>
    </citation>
    <scope>NUCLEOTIDE SEQUENCE</scope>
</reference>
<name>A0A1B6FJM7_9HEMI</name>
<proteinExistence type="predicted"/>
<dbReference type="PANTHER" id="PTHR46601">
    <property type="entry name" value="ULP_PROTEASE DOMAIN-CONTAINING PROTEIN"/>
    <property type="match status" value="1"/>
</dbReference>